<dbReference type="GO" id="GO:0070037">
    <property type="term" value="F:rRNA (pseudouridine) methyltransferase activity"/>
    <property type="evidence" value="ECO:0007669"/>
    <property type="project" value="UniProtKB-UniRule"/>
</dbReference>
<evidence type="ECO:0000256" key="1">
    <source>
        <dbReference type="ARBA" id="ARBA00008115"/>
    </source>
</evidence>
<feature type="site" description="Stabilizes Arg-xx" evidence="9">
    <location>
        <position position="62"/>
    </location>
</feature>
<evidence type="ECO:0000313" key="11">
    <source>
        <dbReference type="Proteomes" id="UP000037237"/>
    </source>
</evidence>
<dbReference type="InterPro" id="IPR023503">
    <property type="entry name" value="Ribosome_NEP1_arc"/>
</dbReference>
<feature type="site" description="Interaction with substrate rRNA" evidence="9">
    <location>
        <position position="101"/>
    </location>
</feature>
<evidence type="ECO:0000256" key="5">
    <source>
        <dbReference type="ARBA" id="ARBA00022679"/>
    </source>
</evidence>
<keyword evidence="4 9" id="KW-0489">Methyltransferase</keyword>
<feature type="binding site" evidence="9">
    <location>
        <position position="179"/>
    </location>
    <ligand>
        <name>S-adenosyl-L-methionine</name>
        <dbReference type="ChEBI" id="CHEBI:59789"/>
    </ligand>
</feature>
<comment type="caution">
    <text evidence="9">Lacks conserved residue(s) required for the propagation of feature annotation.</text>
</comment>
<dbReference type="AlphaFoldDB" id="A0A0M0BNU9"/>
<dbReference type="Pfam" id="PF03587">
    <property type="entry name" value="EMG1"/>
    <property type="match status" value="1"/>
</dbReference>
<proteinExistence type="inferred from homology"/>
<dbReference type="SUPFAM" id="SSF75217">
    <property type="entry name" value="alpha/beta knot"/>
    <property type="match status" value="1"/>
</dbReference>
<evidence type="ECO:0000256" key="7">
    <source>
        <dbReference type="ARBA" id="ARBA00022730"/>
    </source>
</evidence>
<evidence type="ECO:0000256" key="4">
    <source>
        <dbReference type="ARBA" id="ARBA00022603"/>
    </source>
</evidence>
<dbReference type="EMBL" id="LFWU01000137">
    <property type="protein sequence ID" value="KON30015.1"/>
    <property type="molecule type" value="Genomic_DNA"/>
</dbReference>
<dbReference type="PANTHER" id="PTHR12636">
    <property type="entry name" value="NEP1/MRA1"/>
    <property type="match status" value="1"/>
</dbReference>
<evidence type="ECO:0000256" key="8">
    <source>
        <dbReference type="ARBA" id="ARBA00022884"/>
    </source>
</evidence>
<organism evidence="10 11">
    <name type="scientific">miscellaneous Crenarchaeota group-1 archaeon SG8-32-1</name>
    <dbReference type="NCBI Taxonomy" id="1685124"/>
    <lineage>
        <taxon>Archaea</taxon>
        <taxon>Candidatus Bathyarchaeota</taxon>
        <taxon>MCG-1</taxon>
    </lineage>
</organism>
<comment type="caution">
    <text evidence="10">The sequence shown here is derived from an EMBL/GenBank/DDBJ whole genome shotgun (WGS) entry which is preliminary data.</text>
</comment>
<feature type="binding site" evidence="9">
    <location>
        <begin position="200"/>
        <end position="205"/>
    </location>
    <ligand>
        <name>S-adenosyl-L-methionine</name>
        <dbReference type="ChEBI" id="CHEBI:59789"/>
    </ligand>
</feature>
<dbReference type="CDD" id="cd18088">
    <property type="entry name" value="Nep1-like"/>
    <property type="match status" value="1"/>
</dbReference>
<protein>
    <recommendedName>
        <fullName evidence="9">Ribosomal RNA small subunit methyltransferase Nep1</fullName>
        <ecNumber evidence="9">2.1.1.-</ecNumber>
    </recommendedName>
    <alternativeName>
        <fullName evidence="9">16S rRNA (pseudouridine-N1-)-methyltransferase Nep1</fullName>
    </alternativeName>
</protein>
<evidence type="ECO:0000313" key="10">
    <source>
        <dbReference type="EMBL" id="KON30015.1"/>
    </source>
</evidence>
<dbReference type="InterPro" id="IPR029026">
    <property type="entry name" value="tRNA_m1G_MTases_N"/>
</dbReference>
<keyword evidence="7 9" id="KW-0699">rRNA-binding</keyword>
<name>A0A0M0BNU9_9ARCH</name>
<keyword evidence="2 9" id="KW-0690">Ribosome biogenesis</keyword>
<evidence type="ECO:0000256" key="6">
    <source>
        <dbReference type="ARBA" id="ARBA00022691"/>
    </source>
</evidence>
<keyword evidence="6 9" id="KW-0949">S-adenosyl-L-methionine</keyword>
<comment type="similarity">
    <text evidence="1 9">Belongs to the class IV-like SAM-binding methyltransferase superfamily. RNA methyltransferase NEP1 family.</text>
</comment>
<evidence type="ECO:0000256" key="9">
    <source>
        <dbReference type="HAMAP-Rule" id="MF_00554"/>
    </source>
</evidence>
<gene>
    <name evidence="9" type="primary">nep1</name>
    <name evidence="10" type="ORF">AC477_05305</name>
</gene>
<dbReference type="InterPro" id="IPR029028">
    <property type="entry name" value="Alpha/beta_knot_MTases"/>
</dbReference>
<sequence length="233" mass="26966">MLTLILAEAALETIPEELWSHASVRRHSKRRRKSPKQLILDRSLHHLAMKRIGNDLKRGRPDITHFVLLEALGSPLNKEKLLRVYVHTNQDYIITINPVTRLPKNYTQFIGLMEQLFEHEKVPHEGETLLDLKHKTLQQFFSETKPSYVLAFSTQGKSKTIQDVVSVIQPMKNPTVIIGGFAHEHFKEETARRANEIVSVDSEMLEAWTLTSRLIYEYEKSISLPTKRLHKPC</sequence>
<reference evidence="10 11" key="1">
    <citation type="submission" date="2015-06" db="EMBL/GenBank/DDBJ databases">
        <title>New insights into the roles of widespread benthic archaea in carbon and nitrogen cycling.</title>
        <authorList>
            <person name="Lazar C.S."/>
            <person name="Baker B.J."/>
            <person name="Seitz K.W."/>
            <person name="Hyde A.S."/>
            <person name="Dick G.J."/>
            <person name="Hinrichs K.-U."/>
            <person name="Teske A.P."/>
        </authorList>
    </citation>
    <scope>NUCLEOTIDE SEQUENCE [LARGE SCALE GENOMIC DNA]</scope>
    <source>
        <strain evidence="10">SG8-32-1</strain>
    </source>
</reference>
<keyword evidence="8 9" id="KW-0694">RNA-binding</keyword>
<dbReference type="HAMAP" id="MF_00554">
    <property type="entry name" value="NEP1"/>
    <property type="match status" value="1"/>
</dbReference>
<dbReference type="GO" id="GO:0019843">
    <property type="term" value="F:rRNA binding"/>
    <property type="evidence" value="ECO:0007669"/>
    <property type="project" value="UniProtKB-UniRule"/>
</dbReference>
<dbReference type="InterPro" id="IPR005304">
    <property type="entry name" value="Rbsml_bgen_MeTrfase_EMG1/NEP1"/>
</dbReference>
<comment type="function">
    <text evidence="9">Methyltransferase involved in ribosomal biogenesis. Specifically catalyzes the N1-methylation of the pseudouridine corresponding to position 914 in M.jannaschii 16S rRNA.</text>
</comment>
<feature type="site" description="Interaction with substrate rRNA" evidence="9">
    <location>
        <position position="104"/>
    </location>
</feature>
<dbReference type="EC" id="2.1.1.-" evidence="9"/>
<evidence type="ECO:0000256" key="2">
    <source>
        <dbReference type="ARBA" id="ARBA00022517"/>
    </source>
</evidence>
<comment type="subunit">
    <text evidence="9">Homodimer.</text>
</comment>
<dbReference type="GO" id="GO:0070475">
    <property type="term" value="P:rRNA base methylation"/>
    <property type="evidence" value="ECO:0007669"/>
    <property type="project" value="InterPro"/>
</dbReference>
<keyword evidence="5 9" id="KW-0808">Transferase</keyword>
<accession>A0A0M0BNU9</accession>
<dbReference type="Gene3D" id="3.40.1280.10">
    <property type="match status" value="1"/>
</dbReference>
<dbReference type="Proteomes" id="UP000037237">
    <property type="component" value="Unassembled WGS sequence"/>
</dbReference>
<comment type="catalytic activity">
    <reaction evidence="9">
        <text>a pseudouridine in rRNA + S-adenosyl-L-methionine = an N(1)-methylpseudouridine in rRNA + S-adenosyl-L-homocysteine + H(+)</text>
        <dbReference type="Rhea" id="RHEA:46696"/>
        <dbReference type="Rhea" id="RHEA-COMP:11634"/>
        <dbReference type="Rhea" id="RHEA-COMP:13933"/>
        <dbReference type="ChEBI" id="CHEBI:15378"/>
        <dbReference type="ChEBI" id="CHEBI:57856"/>
        <dbReference type="ChEBI" id="CHEBI:59789"/>
        <dbReference type="ChEBI" id="CHEBI:65314"/>
        <dbReference type="ChEBI" id="CHEBI:74890"/>
    </reaction>
</comment>
<feature type="site" description="Interaction with substrate rRNA" evidence="9">
    <location>
        <position position="60"/>
    </location>
</feature>
<evidence type="ECO:0000256" key="3">
    <source>
        <dbReference type="ARBA" id="ARBA00022552"/>
    </source>
</evidence>
<keyword evidence="3 9" id="KW-0698">rRNA processing</keyword>
<dbReference type="PANTHER" id="PTHR12636:SF5">
    <property type="entry name" value="RIBOSOMAL RNA SMALL SUBUNIT METHYLTRANSFERASE NEP1"/>
    <property type="match status" value="1"/>
</dbReference>